<dbReference type="EMBL" id="CADCWO010000021">
    <property type="protein sequence ID" value="CAA9556488.1"/>
    <property type="molecule type" value="Genomic_DNA"/>
</dbReference>
<feature type="region of interest" description="Disordered" evidence="1">
    <location>
        <begin position="236"/>
        <end position="266"/>
    </location>
</feature>
<sequence>MSSVSRWSSSSAVLLALGVVAGTAAPLVTSAPASAQVNFSDVRNHWAREFITKLAAENVIAGFPDGTFKPDAPVTRAQFAAIVRQAFNQNAVRQSRGFTDVPTNYWAAPAIQEAYESGFMAGYPGNRFLPSQEIPKAQVLISLSSGLRYSPTPPTSSDLSVYADASQIPDYAVNGVAAATEKKLVVNYPNVKYLNPTETATRGDVAAYIYQALASQGEFQPLPARAEGAQYIVGGTGSTTQTGGTNTTPTTQTGTNTTPTTQNPDLKVARDTPIDVQYVGGRKVLMPVSRGETVAVTLEVATDVKNSKNQVLIPKGSQIKGELKPVKATGGSTLGTQFDAQEVVIGGKSYPLNATSGIVTTGSAQQPTQSTSPQNVVTSAATRAVLGAILGGQINTGSITSILTGEASKTPADSANDIIYIDPATDLDLKINSDFYASSAS</sequence>
<feature type="signal peptide" evidence="2">
    <location>
        <begin position="1"/>
        <end position="35"/>
    </location>
</feature>
<evidence type="ECO:0000259" key="3">
    <source>
        <dbReference type="PROSITE" id="PS51272"/>
    </source>
</evidence>
<feature type="chain" id="PRO_5026928869" description="SLH domain-containing protein" evidence="2">
    <location>
        <begin position="36"/>
        <end position="441"/>
    </location>
</feature>
<keyword evidence="2" id="KW-0732">Signal</keyword>
<dbReference type="PANTHER" id="PTHR43308">
    <property type="entry name" value="OUTER MEMBRANE PROTEIN ALPHA-RELATED"/>
    <property type="match status" value="1"/>
</dbReference>
<reference evidence="4" key="1">
    <citation type="submission" date="2020-02" db="EMBL/GenBank/DDBJ databases">
        <authorList>
            <person name="Meier V. D."/>
        </authorList>
    </citation>
    <scope>NUCLEOTIDE SEQUENCE</scope>
    <source>
        <strain evidence="4">AVDCRST_MAG81</strain>
    </source>
</reference>
<feature type="domain" description="SLH" evidence="3">
    <location>
        <begin position="34"/>
        <end position="97"/>
    </location>
</feature>
<dbReference type="InterPro" id="IPR051465">
    <property type="entry name" value="Cell_Envelope_Struct_Comp"/>
</dbReference>
<proteinExistence type="predicted"/>
<feature type="domain" description="SLH" evidence="3">
    <location>
        <begin position="98"/>
        <end position="157"/>
    </location>
</feature>
<evidence type="ECO:0000256" key="2">
    <source>
        <dbReference type="SAM" id="SignalP"/>
    </source>
</evidence>
<dbReference type="InterPro" id="IPR001119">
    <property type="entry name" value="SLH_dom"/>
</dbReference>
<name>A0A6J4UR22_9CYAN</name>
<accession>A0A6J4UR22</accession>
<feature type="domain" description="SLH" evidence="3">
    <location>
        <begin position="159"/>
        <end position="223"/>
    </location>
</feature>
<evidence type="ECO:0000313" key="4">
    <source>
        <dbReference type="EMBL" id="CAA9556488.1"/>
    </source>
</evidence>
<dbReference type="AlphaFoldDB" id="A0A6J4UR22"/>
<protein>
    <recommendedName>
        <fullName evidence="3">SLH domain-containing protein</fullName>
    </recommendedName>
</protein>
<dbReference type="PANTHER" id="PTHR43308:SF5">
    <property type="entry name" value="S-LAYER PROTEIN _ PEPTIDOGLYCAN ENDO-BETA-N-ACETYLGLUCOSAMINIDASE"/>
    <property type="match status" value="1"/>
</dbReference>
<dbReference type="Pfam" id="PF00395">
    <property type="entry name" value="SLH"/>
    <property type="match status" value="3"/>
</dbReference>
<gene>
    <name evidence="4" type="ORF">AVDCRST_MAG81-483</name>
</gene>
<dbReference type="PROSITE" id="PS51272">
    <property type="entry name" value="SLH"/>
    <property type="match status" value="3"/>
</dbReference>
<feature type="compositionally biased region" description="Low complexity" evidence="1">
    <location>
        <begin position="238"/>
        <end position="264"/>
    </location>
</feature>
<organism evidence="4">
    <name type="scientific">uncultured Synechococcales cyanobacterium</name>
    <dbReference type="NCBI Taxonomy" id="1936017"/>
    <lineage>
        <taxon>Bacteria</taxon>
        <taxon>Bacillati</taxon>
        <taxon>Cyanobacteriota</taxon>
        <taxon>Cyanophyceae</taxon>
        <taxon>Synechococcales</taxon>
        <taxon>environmental samples</taxon>
    </lineage>
</organism>
<evidence type="ECO:0000256" key="1">
    <source>
        <dbReference type="SAM" id="MobiDB-lite"/>
    </source>
</evidence>